<dbReference type="EMBL" id="KQ435794">
    <property type="protein sequence ID" value="KOX73683.1"/>
    <property type="molecule type" value="Genomic_DNA"/>
</dbReference>
<dbReference type="AlphaFoldDB" id="A0A0M9A115"/>
<reference evidence="1 2" key="1">
    <citation type="submission" date="2015-07" db="EMBL/GenBank/DDBJ databases">
        <title>The genome of Melipona quadrifasciata.</title>
        <authorList>
            <person name="Pan H."/>
            <person name="Kapheim K."/>
        </authorList>
    </citation>
    <scope>NUCLEOTIDE SEQUENCE [LARGE SCALE GENOMIC DNA]</scope>
    <source>
        <strain evidence="1">0111107301</strain>
        <tissue evidence="1">Whole body</tissue>
    </source>
</reference>
<accession>A0A0M9A115</accession>
<gene>
    <name evidence="1" type="ORF">WN51_13761</name>
</gene>
<evidence type="ECO:0000313" key="2">
    <source>
        <dbReference type="Proteomes" id="UP000053105"/>
    </source>
</evidence>
<name>A0A0M9A115_9HYME</name>
<evidence type="ECO:0000313" key="1">
    <source>
        <dbReference type="EMBL" id="KOX73683.1"/>
    </source>
</evidence>
<dbReference type="Proteomes" id="UP000053105">
    <property type="component" value="Unassembled WGS sequence"/>
</dbReference>
<proteinExistence type="predicted"/>
<organism evidence="1 2">
    <name type="scientific">Melipona quadrifasciata</name>
    <dbReference type="NCBI Taxonomy" id="166423"/>
    <lineage>
        <taxon>Eukaryota</taxon>
        <taxon>Metazoa</taxon>
        <taxon>Ecdysozoa</taxon>
        <taxon>Arthropoda</taxon>
        <taxon>Hexapoda</taxon>
        <taxon>Insecta</taxon>
        <taxon>Pterygota</taxon>
        <taxon>Neoptera</taxon>
        <taxon>Endopterygota</taxon>
        <taxon>Hymenoptera</taxon>
        <taxon>Apocrita</taxon>
        <taxon>Aculeata</taxon>
        <taxon>Apoidea</taxon>
        <taxon>Anthophila</taxon>
        <taxon>Apidae</taxon>
        <taxon>Melipona</taxon>
    </lineage>
</organism>
<protein>
    <submittedName>
        <fullName evidence="1">Uncharacterized protein</fullName>
    </submittedName>
</protein>
<keyword evidence="2" id="KW-1185">Reference proteome</keyword>
<sequence>MAEHRGGKSFGTLSLQIDSTSPRYFISRQVQAAWTTIHLDFKGWISRCRGGSGNEFEITNFGEAGEGEFEGAFEEAFENSPRNLQISDDFLIKRPSGGTVARKYGTAGAVYWQLGCSSRSAAFNSDSPGPLNNSVGKQKYSKEEAGSLAMPWRAINLSEELTNLYTPPNYREMSGRETLGYLRGVEVLNLYDVSAFPKFLASGTSSSLVLRNAVREMEVKKD</sequence>